<dbReference type="PANTHER" id="PTHR10290">
    <property type="entry name" value="DNA TOPOISOMERASE I"/>
    <property type="match status" value="1"/>
</dbReference>
<dbReference type="Pfam" id="PF02919">
    <property type="entry name" value="Topoisom_I_N"/>
    <property type="match status" value="1"/>
</dbReference>
<organism evidence="2 3">
    <name type="scientific">Arabidopsis thaliana x Arabidopsis arenosa</name>
    <dbReference type="NCBI Taxonomy" id="1240361"/>
    <lineage>
        <taxon>Eukaryota</taxon>
        <taxon>Viridiplantae</taxon>
        <taxon>Streptophyta</taxon>
        <taxon>Embryophyta</taxon>
        <taxon>Tracheophyta</taxon>
        <taxon>Spermatophyta</taxon>
        <taxon>Magnoliopsida</taxon>
        <taxon>eudicotyledons</taxon>
        <taxon>Gunneridae</taxon>
        <taxon>Pentapetalae</taxon>
        <taxon>rosids</taxon>
        <taxon>malvids</taxon>
        <taxon>Brassicales</taxon>
        <taxon>Brassicaceae</taxon>
        <taxon>Camelineae</taxon>
        <taxon>Arabidopsis</taxon>
    </lineage>
</organism>
<evidence type="ECO:0000313" key="2">
    <source>
        <dbReference type="EMBL" id="KAG7543040.1"/>
    </source>
</evidence>
<dbReference type="GO" id="GO:0003677">
    <property type="term" value="F:DNA binding"/>
    <property type="evidence" value="ECO:0007669"/>
    <property type="project" value="InterPro"/>
</dbReference>
<dbReference type="InterPro" id="IPR008336">
    <property type="entry name" value="TopoI_DNA-bd_euk"/>
</dbReference>
<dbReference type="InterPro" id="IPR051062">
    <property type="entry name" value="Topoisomerase_IB"/>
</dbReference>
<dbReference type="PANTHER" id="PTHR10290:SF23">
    <property type="entry name" value="DNA TOPOISOMERASE 1 BETA"/>
    <property type="match status" value="1"/>
</dbReference>
<dbReference type="EMBL" id="JAEFBK010000012">
    <property type="protein sequence ID" value="KAG7543040.1"/>
    <property type="molecule type" value="Genomic_DNA"/>
</dbReference>
<accession>A0A8T1YCG6</accession>
<comment type="caution">
    <text evidence="2">The sequence shown here is derived from an EMBL/GenBank/DDBJ whole genome shotgun (WGS) entry which is preliminary data.</text>
</comment>
<reference evidence="2 3" key="1">
    <citation type="submission" date="2020-12" db="EMBL/GenBank/DDBJ databases">
        <title>Concerted genomic and epigenomic changes stabilize Arabidopsis allopolyploids.</title>
        <authorList>
            <person name="Chen Z."/>
        </authorList>
    </citation>
    <scope>NUCLEOTIDE SEQUENCE [LARGE SCALE GENOMIC DNA]</scope>
    <source>
        <strain evidence="2">Allo738</strain>
        <tissue evidence="2">Leaf</tissue>
    </source>
</reference>
<dbReference type="AlphaFoldDB" id="A0A8T1YCG6"/>
<name>A0A8T1YCG6_9BRAS</name>
<evidence type="ECO:0000313" key="3">
    <source>
        <dbReference type="Proteomes" id="UP000694240"/>
    </source>
</evidence>
<keyword evidence="3" id="KW-1185">Reference proteome</keyword>
<dbReference type="Proteomes" id="UP000694240">
    <property type="component" value="Chromosome 12"/>
</dbReference>
<proteinExistence type="predicted"/>
<evidence type="ECO:0000259" key="1">
    <source>
        <dbReference type="Pfam" id="PF02919"/>
    </source>
</evidence>
<dbReference type="GO" id="GO:0006265">
    <property type="term" value="P:DNA topological change"/>
    <property type="evidence" value="ECO:0007669"/>
    <property type="project" value="InterPro"/>
</dbReference>
<dbReference type="GO" id="GO:0006260">
    <property type="term" value="P:DNA replication"/>
    <property type="evidence" value="ECO:0007669"/>
    <property type="project" value="TreeGrafter"/>
</dbReference>
<dbReference type="GO" id="GO:0007059">
    <property type="term" value="P:chromosome segregation"/>
    <property type="evidence" value="ECO:0007669"/>
    <property type="project" value="TreeGrafter"/>
</dbReference>
<dbReference type="GO" id="GO:0003917">
    <property type="term" value="F:DNA topoisomerase type I (single strand cut, ATP-independent) activity"/>
    <property type="evidence" value="ECO:0007669"/>
    <property type="project" value="InterPro"/>
</dbReference>
<dbReference type="GO" id="GO:0005730">
    <property type="term" value="C:nucleolus"/>
    <property type="evidence" value="ECO:0007669"/>
    <property type="project" value="TreeGrafter"/>
</dbReference>
<protein>
    <submittedName>
        <fullName evidence="2">DNA topoisomerase I DNA binding eukaryotic-type N-terminal domain superfamily</fullName>
    </submittedName>
</protein>
<gene>
    <name evidence="2" type="ORF">ISN45_Aa07g029720</name>
</gene>
<feature type="domain" description="DNA topoisomerase I DNA binding eukaryotic-type" evidence="1">
    <location>
        <begin position="1"/>
        <end position="63"/>
    </location>
</feature>
<sequence>MFEVMRETEYYNKPQFRENVWNDWRRLLGKNHTIKNLDDCDFTPIYKWYMQEKETKKLMTAEVVGNWKSAVRICGERKVCPEILFYEAVQLPNK</sequence>